<evidence type="ECO:0000256" key="2">
    <source>
        <dbReference type="SAM" id="Phobius"/>
    </source>
</evidence>
<name>A0ABW0LQ31_9BACL</name>
<reference evidence="4" key="1">
    <citation type="journal article" date="2019" name="Int. J. Syst. Evol. Microbiol.">
        <title>The Global Catalogue of Microorganisms (GCM) 10K type strain sequencing project: providing services to taxonomists for standard genome sequencing and annotation.</title>
        <authorList>
            <consortium name="The Broad Institute Genomics Platform"/>
            <consortium name="The Broad Institute Genome Sequencing Center for Infectious Disease"/>
            <person name="Wu L."/>
            <person name="Ma J."/>
        </authorList>
    </citation>
    <scope>NUCLEOTIDE SEQUENCE [LARGE SCALE GENOMIC DNA]</scope>
    <source>
        <strain evidence="4">CCUG 57113</strain>
    </source>
</reference>
<keyword evidence="4" id="KW-1185">Reference proteome</keyword>
<keyword evidence="2" id="KW-0812">Transmembrane</keyword>
<proteinExistence type="predicted"/>
<feature type="compositionally biased region" description="Basic and acidic residues" evidence="1">
    <location>
        <begin position="90"/>
        <end position="103"/>
    </location>
</feature>
<feature type="region of interest" description="Disordered" evidence="1">
    <location>
        <begin position="58"/>
        <end position="103"/>
    </location>
</feature>
<sequence>MKNRIQPWFAVVLAFMAIGVATSLFRGSTQSWLVPVALIAIVYLLYKFPPNLWRAKLSKPKQPARKARPDFRRTNAKSERRRNSTFTVIEGRKDKDDEPPRYH</sequence>
<evidence type="ECO:0000256" key="1">
    <source>
        <dbReference type="SAM" id="MobiDB-lite"/>
    </source>
</evidence>
<organism evidence="3 4">
    <name type="scientific">Cohnella suwonensis</name>
    <dbReference type="NCBI Taxonomy" id="696072"/>
    <lineage>
        <taxon>Bacteria</taxon>
        <taxon>Bacillati</taxon>
        <taxon>Bacillota</taxon>
        <taxon>Bacilli</taxon>
        <taxon>Bacillales</taxon>
        <taxon>Paenibacillaceae</taxon>
        <taxon>Cohnella</taxon>
    </lineage>
</organism>
<feature type="transmembrane region" description="Helical" evidence="2">
    <location>
        <begin position="31"/>
        <end position="49"/>
    </location>
</feature>
<keyword evidence="2" id="KW-0472">Membrane</keyword>
<keyword evidence="2" id="KW-1133">Transmembrane helix</keyword>
<accession>A0ABW0LQ31</accession>
<gene>
    <name evidence="3" type="ORF">ACFPPD_04175</name>
</gene>
<feature type="compositionally biased region" description="Basic and acidic residues" evidence="1">
    <location>
        <begin position="67"/>
        <end position="82"/>
    </location>
</feature>
<comment type="caution">
    <text evidence="3">The sequence shown here is derived from an EMBL/GenBank/DDBJ whole genome shotgun (WGS) entry which is preliminary data.</text>
</comment>
<dbReference type="Proteomes" id="UP001596105">
    <property type="component" value="Unassembled WGS sequence"/>
</dbReference>
<dbReference type="EMBL" id="JBHSMH010000005">
    <property type="protein sequence ID" value="MFC5467904.1"/>
    <property type="molecule type" value="Genomic_DNA"/>
</dbReference>
<dbReference type="RefSeq" id="WP_209743413.1">
    <property type="nucleotide sequence ID" value="NZ_JBHSMH010000005.1"/>
</dbReference>
<evidence type="ECO:0000313" key="4">
    <source>
        <dbReference type="Proteomes" id="UP001596105"/>
    </source>
</evidence>
<protein>
    <submittedName>
        <fullName evidence="3">Uncharacterized protein</fullName>
    </submittedName>
</protein>
<feature type="transmembrane region" description="Helical" evidence="2">
    <location>
        <begin position="7"/>
        <end position="25"/>
    </location>
</feature>
<evidence type="ECO:0000313" key="3">
    <source>
        <dbReference type="EMBL" id="MFC5467904.1"/>
    </source>
</evidence>